<reference evidence="5 6" key="1">
    <citation type="submission" date="2017-05" db="EMBL/GenBank/DDBJ databases">
        <title>Lactobacillus johnsonii from commercial turkeys.</title>
        <authorList>
            <person name="Johnson T.J."/>
            <person name="Youmans B."/>
        </authorList>
    </citation>
    <scope>NUCLEOTIDE SEQUENCE [LARGE SCALE GENOMIC DNA]</scope>
    <source>
        <strain evidence="5 6">UMNLJ114</strain>
    </source>
</reference>
<evidence type="ECO:0000256" key="2">
    <source>
        <dbReference type="PROSITE-ProRule" id="PRU01248"/>
    </source>
</evidence>
<dbReference type="Pfam" id="PF02899">
    <property type="entry name" value="Phage_int_SAM_1"/>
    <property type="match status" value="1"/>
</dbReference>
<dbReference type="AlphaFoldDB" id="A0A1Y4I8F9"/>
<dbReference type="GO" id="GO:0003677">
    <property type="term" value="F:DNA binding"/>
    <property type="evidence" value="ECO:0007669"/>
    <property type="project" value="UniProtKB-UniRule"/>
</dbReference>
<organism evidence="5 6">
    <name type="scientific">Lactobacillus johnsonii</name>
    <dbReference type="NCBI Taxonomy" id="33959"/>
    <lineage>
        <taxon>Bacteria</taxon>
        <taxon>Bacillati</taxon>
        <taxon>Bacillota</taxon>
        <taxon>Bacilli</taxon>
        <taxon>Lactobacillales</taxon>
        <taxon>Lactobacillaceae</taxon>
        <taxon>Lactobacillus</taxon>
    </lineage>
</organism>
<dbReference type="Proteomes" id="UP000732527">
    <property type="component" value="Unassembled WGS sequence"/>
</dbReference>
<evidence type="ECO:0000313" key="4">
    <source>
        <dbReference type="EMBL" id="HJE49266.1"/>
    </source>
</evidence>
<dbReference type="InterPro" id="IPR044068">
    <property type="entry name" value="CB"/>
</dbReference>
<dbReference type="InterPro" id="IPR010998">
    <property type="entry name" value="Integrase_recombinase_N"/>
</dbReference>
<evidence type="ECO:0000313" key="6">
    <source>
        <dbReference type="Proteomes" id="UP000216008"/>
    </source>
</evidence>
<dbReference type="Gene3D" id="1.10.150.130">
    <property type="match status" value="1"/>
</dbReference>
<evidence type="ECO:0000256" key="1">
    <source>
        <dbReference type="ARBA" id="ARBA00023125"/>
    </source>
</evidence>
<sequence length="265" mass="31100">MLFPYEKNFNQWCSSQNLAPRTITSINQSIYYFWNYFLQNSNSEPKVSNVSAQDIRAFIDHLEQDQNKTISTINKYVTHLKKYFSFLYDHQLVKNYLFTDLHGYTFDRTPHICIDWIDQIDEIITWPEISLDCKKVLILIAHGFDPKQFLNLSKANISSINNSSYRSILLTNTEENPLIFQTKTGKQISALTSLTRKIAPDKDILNFDLTPGKLRLSYIYYKVNDPSLSDLKLMEILHCNRKSLTYYRNQLDKLKLAPFTPKRTV</sequence>
<dbReference type="SUPFAM" id="SSF56349">
    <property type="entry name" value="DNA breaking-rejoining enzymes"/>
    <property type="match status" value="1"/>
</dbReference>
<dbReference type="EMBL" id="NIBD01000042">
    <property type="protein sequence ID" value="PAB54370.1"/>
    <property type="molecule type" value="Genomic_DNA"/>
</dbReference>
<dbReference type="EMBL" id="DYYQ01000019">
    <property type="protein sequence ID" value="HJE49266.1"/>
    <property type="molecule type" value="Genomic_DNA"/>
</dbReference>
<evidence type="ECO:0000259" key="3">
    <source>
        <dbReference type="PROSITE" id="PS51900"/>
    </source>
</evidence>
<reference evidence="4" key="3">
    <citation type="submission" date="2021-09" db="EMBL/GenBank/DDBJ databases">
        <authorList>
            <person name="Gilroy R."/>
        </authorList>
    </citation>
    <scope>NUCLEOTIDE SEQUENCE</scope>
    <source>
        <strain evidence="4">CHK192-2623</strain>
    </source>
</reference>
<proteinExistence type="predicted"/>
<dbReference type="RefSeq" id="WP_012846285.1">
    <property type="nucleotide sequence ID" value="NZ_CP021703.1"/>
</dbReference>
<reference evidence="4" key="2">
    <citation type="journal article" date="2021" name="PeerJ">
        <title>Extensive microbial diversity within the chicken gut microbiome revealed by metagenomics and culture.</title>
        <authorList>
            <person name="Gilroy R."/>
            <person name="Ravi A."/>
            <person name="Getino M."/>
            <person name="Pursley I."/>
            <person name="Horton D.L."/>
            <person name="Alikhan N.F."/>
            <person name="Baker D."/>
            <person name="Gharbi K."/>
            <person name="Hall N."/>
            <person name="Watson M."/>
            <person name="Adriaenssens E.M."/>
            <person name="Foster-Nyarko E."/>
            <person name="Jarju S."/>
            <person name="Secka A."/>
            <person name="Antonio M."/>
            <person name="Oren A."/>
            <person name="Chaudhuri R.R."/>
            <person name="La Ragione R."/>
            <person name="Hildebrand F."/>
            <person name="Pallen M.J."/>
        </authorList>
    </citation>
    <scope>NUCLEOTIDE SEQUENCE</scope>
    <source>
        <strain evidence="4">CHK192-2623</strain>
    </source>
</reference>
<gene>
    <name evidence="5" type="ORF">A3Q24_08020</name>
    <name evidence="4" type="ORF">K8V69_03670</name>
</gene>
<dbReference type="InterPro" id="IPR011010">
    <property type="entry name" value="DNA_brk_join_enz"/>
</dbReference>
<name>A0A1Y4I8F9_LACJH</name>
<protein>
    <submittedName>
        <fullName evidence="4 5">Integrase</fullName>
    </submittedName>
</protein>
<feature type="domain" description="Core-binding (CB)" evidence="3">
    <location>
        <begin position="1"/>
        <end position="88"/>
    </location>
</feature>
<accession>A0A1Y4I8F9</accession>
<comment type="caution">
    <text evidence="5">The sequence shown here is derived from an EMBL/GenBank/DDBJ whole genome shotgun (WGS) entry which is preliminary data.</text>
</comment>
<dbReference type="Proteomes" id="UP000216008">
    <property type="component" value="Unassembled WGS sequence"/>
</dbReference>
<keyword evidence="1 2" id="KW-0238">DNA-binding</keyword>
<evidence type="ECO:0000313" key="5">
    <source>
        <dbReference type="EMBL" id="PAB54370.1"/>
    </source>
</evidence>
<dbReference type="PROSITE" id="PS51900">
    <property type="entry name" value="CB"/>
    <property type="match status" value="1"/>
</dbReference>
<dbReference type="InterPro" id="IPR004107">
    <property type="entry name" value="Integrase_SAM-like_N"/>
</dbReference>
<dbReference type="GO" id="GO:0015074">
    <property type="term" value="P:DNA integration"/>
    <property type="evidence" value="ECO:0007669"/>
    <property type="project" value="InterPro"/>
</dbReference>